<dbReference type="RefSeq" id="WP_378299653.1">
    <property type="nucleotide sequence ID" value="NZ_JBHTJA010000031.1"/>
</dbReference>
<keyword evidence="1" id="KW-1133">Transmembrane helix</keyword>
<keyword evidence="1" id="KW-0812">Transmembrane</keyword>
<feature type="transmembrane region" description="Helical" evidence="1">
    <location>
        <begin position="12"/>
        <end position="30"/>
    </location>
</feature>
<dbReference type="EMBL" id="JBHTJA010000031">
    <property type="protein sequence ID" value="MFD0902151.1"/>
    <property type="molecule type" value="Genomic_DNA"/>
</dbReference>
<feature type="transmembrane region" description="Helical" evidence="1">
    <location>
        <begin position="145"/>
        <end position="161"/>
    </location>
</feature>
<keyword evidence="1" id="KW-0472">Membrane</keyword>
<organism evidence="2 3">
    <name type="scientific">Actinomadura sediminis</name>
    <dbReference type="NCBI Taxonomy" id="1038904"/>
    <lineage>
        <taxon>Bacteria</taxon>
        <taxon>Bacillati</taxon>
        <taxon>Actinomycetota</taxon>
        <taxon>Actinomycetes</taxon>
        <taxon>Streptosporangiales</taxon>
        <taxon>Thermomonosporaceae</taxon>
        <taxon>Actinomadura</taxon>
    </lineage>
</organism>
<dbReference type="Proteomes" id="UP001596972">
    <property type="component" value="Unassembled WGS sequence"/>
</dbReference>
<evidence type="ECO:0000313" key="3">
    <source>
        <dbReference type="Proteomes" id="UP001596972"/>
    </source>
</evidence>
<feature type="transmembrane region" description="Helical" evidence="1">
    <location>
        <begin position="36"/>
        <end position="54"/>
    </location>
</feature>
<keyword evidence="3" id="KW-1185">Reference proteome</keyword>
<proteinExistence type="predicted"/>
<gene>
    <name evidence="2" type="ORF">ACFQ11_17260</name>
</gene>
<comment type="caution">
    <text evidence="2">The sequence shown here is derived from an EMBL/GenBank/DDBJ whole genome shotgun (WGS) entry which is preliminary data.</text>
</comment>
<evidence type="ECO:0000256" key="1">
    <source>
        <dbReference type="SAM" id="Phobius"/>
    </source>
</evidence>
<feature type="transmembrane region" description="Helical" evidence="1">
    <location>
        <begin position="61"/>
        <end position="81"/>
    </location>
</feature>
<accession>A0ABW3EQT8</accession>
<name>A0ABW3EQT8_9ACTN</name>
<protein>
    <recommendedName>
        <fullName evidence="4">MFS transporter</fullName>
    </recommendedName>
</protein>
<evidence type="ECO:0000313" key="2">
    <source>
        <dbReference type="EMBL" id="MFD0902151.1"/>
    </source>
</evidence>
<feature type="transmembrane region" description="Helical" evidence="1">
    <location>
        <begin position="111"/>
        <end position="133"/>
    </location>
</feature>
<reference evidence="3" key="1">
    <citation type="journal article" date="2019" name="Int. J. Syst. Evol. Microbiol.">
        <title>The Global Catalogue of Microorganisms (GCM) 10K type strain sequencing project: providing services to taxonomists for standard genome sequencing and annotation.</title>
        <authorList>
            <consortium name="The Broad Institute Genomics Platform"/>
            <consortium name="The Broad Institute Genome Sequencing Center for Infectious Disease"/>
            <person name="Wu L."/>
            <person name="Ma J."/>
        </authorList>
    </citation>
    <scope>NUCLEOTIDE SEQUENCE [LARGE SCALE GENOMIC DNA]</scope>
    <source>
        <strain evidence="3">JCM 31202</strain>
    </source>
</reference>
<evidence type="ECO:0008006" key="4">
    <source>
        <dbReference type="Google" id="ProtNLM"/>
    </source>
</evidence>
<sequence>MGPWSVVRWVRAASFAGTCAGLAALGHLFGGGSLDPAATLAGFLIILVPALALTGRERTRASILPATALSQVVLHFLLTAAHGTRGEAPAAPAAPMGGAGSMDGMDHGGGAPGLTMLLMHAVSVLVTSAWLEWGEARLCALVRHLAGWVLRPLVFLMYLAAGRSPAGPRPVARSRGDERAPVQAVLRHVVVRRGPPGAWNVPGTAA</sequence>